<name>A0ABR8E4H2_9NOSO</name>
<reference evidence="1 2" key="1">
    <citation type="journal article" date="2020" name="ISME J.">
        <title>Comparative genomics reveals insights into cyanobacterial evolution and habitat adaptation.</title>
        <authorList>
            <person name="Chen M.Y."/>
            <person name="Teng W.K."/>
            <person name="Zhao L."/>
            <person name="Hu C.X."/>
            <person name="Zhou Y.K."/>
            <person name="Han B.P."/>
            <person name="Song L.R."/>
            <person name="Shu W.S."/>
        </authorList>
    </citation>
    <scope>NUCLEOTIDE SEQUENCE [LARGE SCALE GENOMIC DNA]</scope>
    <source>
        <strain evidence="1 2">FACHB-838</strain>
    </source>
</reference>
<evidence type="ECO:0000313" key="2">
    <source>
        <dbReference type="Proteomes" id="UP000623440"/>
    </source>
</evidence>
<gene>
    <name evidence="1" type="ORF">H6G97_41015</name>
</gene>
<dbReference type="RefSeq" id="WP_190946269.1">
    <property type="nucleotide sequence ID" value="NZ_JACJSI010000275.1"/>
</dbReference>
<accession>A0ABR8E4H2</accession>
<keyword evidence="2" id="KW-1185">Reference proteome</keyword>
<proteinExistence type="predicted"/>
<organism evidence="1 2">
    <name type="scientific">Nostoc flagelliforme FACHB-838</name>
    <dbReference type="NCBI Taxonomy" id="2692904"/>
    <lineage>
        <taxon>Bacteria</taxon>
        <taxon>Bacillati</taxon>
        <taxon>Cyanobacteriota</taxon>
        <taxon>Cyanophyceae</taxon>
        <taxon>Nostocales</taxon>
        <taxon>Nostocaceae</taxon>
        <taxon>Nostoc</taxon>
    </lineage>
</organism>
<dbReference type="Proteomes" id="UP000623440">
    <property type="component" value="Unassembled WGS sequence"/>
</dbReference>
<evidence type="ECO:0000313" key="1">
    <source>
        <dbReference type="EMBL" id="MBD2535440.1"/>
    </source>
</evidence>
<protein>
    <submittedName>
        <fullName evidence="1">Uncharacterized protein</fullName>
    </submittedName>
</protein>
<dbReference type="EMBL" id="JACJSI010000275">
    <property type="protein sequence ID" value="MBD2535440.1"/>
    <property type="molecule type" value="Genomic_DNA"/>
</dbReference>
<comment type="caution">
    <text evidence="1">The sequence shown here is derived from an EMBL/GenBank/DDBJ whole genome shotgun (WGS) entry which is preliminary data.</text>
</comment>
<sequence length="138" mass="16246">MFTKLKPEPVIEQYELLPLLEKLQGLGIGWDRNMQSGRVYLEFPDGRIEFNNLLLLKAFVTGCIQMMEYPQHLNSKIELLEQHHQDYVRSRQELIPEIAQNCNSFIQEIHALRLLIYRGAEECRKYLLTLQVNRSQAS</sequence>